<evidence type="ECO:0000313" key="3">
    <source>
        <dbReference type="Proteomes" id="UP000028868"/>
    </source>
</evidence>
<keyword evidence="3" id="KW-1185">Reference proteome</keyword>
<comment type="caution">
    <text evidence="2">The sequence shown here is derived from an EMBL/GenBank/DDBJ whole genome shotgun (WGS) entry which is preliminary data.</text>
</comment>
<dbReference type="AlphaFoldDB" id="A0A024P2Q9"/>
<dbReference type="Gene3D" id="3.30.420.40">
    <property type="match status" value="2"/>
</dbReference>
<name>A0A024P2Q9_9BACI</name>
<dbReference type="Pfam" id="PF01869">
    <property type="entry name" value="BcrAD_BadFG"/>
    <property type="match status" value="1"/>
</dbReference>
<dbReference type="PANTHER" id="PTHR43190:SF3">
    <property type="entry name" value="N-ACETYL-D-GLUCOSAMINE KINASE"/>
    <property type="match status" value="1"/>
</dbReference>
<dbReference type="SUPFAM" id="SSF53067">
    <property type="entry name" value="Actin-like ATPase domain"/>
    <property type="match status" value="2"/>
</dbReference>
<reference evidence="2 3" key="2">
    <citation type="submission" date="2014-05" db="EMBL/GenBank/DDBJ databases">
        <title>Draft genome sequence of Halobacillus karajensis HK-03.</title>
        <authorList>
            <person name="Khelaifia S."/>
            <person name="Croce O."/>
            <person name="Lagier J.C."/>
            <person name="Raoult D."/>
        </authorList>
    </citation>
    <scope>NUCLEOTIDE SEQUENCE [LARGE SCALE GENOMIC DNA]</scope>
    <source>
        <strain evidence="2 3">HD-03</strain>
    </source>
</reference>
<dbReference type="InterPro" id="IPR052519">
    <property type="entry name" value="Euk-type_GlcNAc_Kinase"/>
</dbReference>
<accession>A0A024P2Q9</accession>
<reference evidence="3" key="1">
    <citation type="submission" date="2014-03" db="EMBL/GenBank/DDBJ databases">
        <authorList>
            <person name="Urmite Genomes U."/>
        </authorList>
    </citation>
    <scope>NUCLEOTIDE SEQUENCE [LARGE SCALE GENOMIC DNA]</scope>
    <source>
        <strain evidence="3">HD-03</strain>
    </source>
</reference>
<dbReference type="RefSeq" id="WP_051744017.1">
    <property type="nucleotide sequence ID" value="NZ_CCDH010000001.1"/>
</dbReference>
<dbReference type="InterPro" id="IPR043129">
    <property type="entry name" value="ATPase_NBD"/>
</dbReference>
<dbReference type="CDD" id="cd24007">
    <property type="entry name" value="ASKHA_NBD_eukNAGK-like"/>
    <property type="match status" value="1"/>
</dbReference>
<organism evidence="2 3">
    <name type="scientific">Halobacillus karajensis</name>
    <dbReference type="NCBI Taxonomy" id="195088"/>
    <lineage>
        <taxon>Bacteria</taxon>
        <taxon>Bacillati</taxon>
        <taxon>Bacillota</taxon>
        <taxon>Bacilli</taxon>
        <taxon>Bacillales</taxon>
        <taxon>Bacillaceae</taxon>
        <taxon>Halobacillus</taxon>
    </lineage>
</organism>
<gene>
    <name evidence="2" type="ORF">BN983_00994</name>
</gene>
<protein>
    <submittedName>
        <fullName evidence="2">BadF/BadG/BcrA/BcrD ATPase family protein</fullName>
    </submittedName>
</protein>
<dbReference type="InterPro" id="IPR002731">
    <property type="entry name" value="ATPase_BadF"/>
</dbReference>
<evidence type="ECO:0000259" key="1">
    <source>
        <dbReference type="Pfam" id="PF01869"/>
    </source>
</evidence>
<evidence type="ECO:0000313" key="2">
    <source>
        <dbReference type="EMBL" id="CDQ22778.1"/>
    </source>
</evidence>
<proteinExistence type="predicted"/>
<feature type="domain" description="ATPase BadF/BadG/BcrA/BcrD type" evidence="1">
    <location>
        <begin position="5"/>
        <end position="310"/>
    </location>
</feature>
<dbReference type="EMBL" id="CCDI010000001">
    <property type="protein sequence ID" value="CDQ22778.1"/>
    <property type="molecule type" value="Genomic_DNA"/>
</dbReference>
<dbReference type="PANTHER" id="PTHR43190">
    <property type="entry name" value="N-ACETYL-D-GLUCOSAMINE KINASE"/>
    <property type="match status" value="1"/>
</dbReference>
<dbReference type="Proteomes" id="UP000028868">
    <property type="component" value="Unassembled WGS sequence"/>
</dbReference>
<sequence length="335" mass="36197">MKYVIGIDGGGTKTTCLFLQENQSTFPEKPMKITGNGTNPHIIGFHEAGKRLKALLFEGMEKFSLKPSQITGVGFGLAGVGRTEDEWEMTRIAREIFFDLHFSENSHLFMGSDSLAALKGALPPKVDSGILVISGTGSNAVGINREGAIHKCGGWGHLIGDEGSGYYLSVKALSKVAMEADGRGRSTLLTPLILRKLQLSEPAQLVRYIYGQPHEKQEMAKLAACVIEASEQNDEVAVHLLKEGADQLIAHVESLAGRGFARDTMVAVAGSIFKHSSVLKQHFIEQLEQRGLGQFSEAYAPPEFGAALLAAPMRSKEGGAHNDGFIDMSDNRKTE</sequence>